<dbReference type="InterPro" id="IPR010255">
    <property type="entry name" value="Haem_peroxidase_sf"/>
</dbReference>
<keyword evidence="2" id="KW-0964">Secreted</keyword>
<dbReference type="GO" id="GO:0004601">
    <property type="term" value="F:peroxidase activity"/>
    <property type="evidence" value="ECO:0007669"/>
    <property type="project" value="InterPro"/>
</dbReference>
<dbReference type="Proteomes" id="UP000652013">
    <property type="component" value="Unassembled WGS sequence"/>
</dbReference>
<dbReference type="GO" id="GO:0006979">
    <property type="term" value="P:response to oxidative stress"/>
    <property type="evidence" value="ECO:0007669"/>
    <property type="project" value="InterPro"/>
</dbReference>
<evidence type="ECO:0000313" key="5">
    <source>
        <dbReference type="EMBL" id="GIJ05333.1"/>
    </source>
</evidence>
<evidence type="ECO:0008006" key="7">
    <source>
        <dbReference type="Google" id="ProtNLM"/>
    </source>
</evidence>
<dbReference type="PRINTS" id="PR00457">
    <property type="entry name" value="ANPEROXIDASE"/>
</dbReference>
<accession>A0A8J3YCR9</accession>
<dbReference type="PANTHER" id="PTHR11475">
    <property type="entry name" value="OXIDASE/PEROXIDASE"/>
    <property type="match status" value="1"/>
</dbReference>
<dbReference type="EMBL" id="BOOY01000032">
    <property type="protein sequence ID" value="GIJ05333.1"/>
    <property type="molecule type" value="Genomic_DNA"/>
</dbReference>
<dbReference type="CDD" id="cd09819">
    <property type="entry name" value="An_peroxidase_bacterial_1"/>
    <property type="match status" value="1"/>
</dbReference>
<proteinExistence type="predicted"/>
<dbReference type="Pfam" id="PF03098">
    <property type="entry name" value="An_peroxidase"/>
    <property type="match status" value="1"/>
</dbReference>
<dbReference type="RefSeq" id="WP_203940530.1">
    <property type="nucleotide sequence ID" value="NZ_BAAAGJ010000011.1"/>
</dbReference>
<dbReference type="GO" id="GO:0005576">
    <property type="term" value="C:extracellular region"/>
    <property type="evidence" value="ECO:0007669"/>
    <property type="project" value="UniProtKB-SubCell"/>
</dbReference>
<evidence type="ECO:0000256" key="3">
    <source>
        <dbReference type="ARBA" id="ARBA00023180"/>
    </source>
</evidence>
<evidence type="ECO:0000256" key="2">
    <source>
        <dbReference type="ARBA" id="ARBA00022525"/>
    </source>
</evidence>
<dbReference type="GO" id="GO:0020037">
    <property type="term" value="F:heme binding"/>
    <property type="evidence" value="ECO:0007669"/>
    <property type="project" value="InterPro"/>
</dbReference>
<comment type="caution">
    <text evidence="5">The sequence shown here is derived from an EMBL/GenBank/DDBJ whole genome shotgun (WGS) entry which is preliminary data.</text>
</comment>
<dbReference type="AlphaFoldDB" id="A0A8J3YCR9"/>
<evidence type="ECO:0000313" key="6">
    <source>
        <dbReference type="Proteomes" id="UP000652013"/>
    </source>
</evidence>
<name>A0A8J3YCR9_9ACTN</name>
<organism evidence="5 6">
    <name type="scientific">Spirilliplanes yamanashiensis</name>
    <dbReference type="NCBI Taxonomy" id="42233"/>
    <lineage>
        <taxon>Bacteria</taxon>
        <taxon>Bacillati</taxon>
        <taxon>Actinomycetota</taxon>
        <taxon>Actinomycetes</taxon>
        <taxon>Micromonosporales</taxon>
        <taxon>Micromonosporaceae</taxon>
        <taxon>Spirilliplanes</taxon>
    </lineage>
</organism>
<gene>
    <name evidence="5" type="ORF">Sya03_46850</name>
</gene>
<dbReference type="PROSITE" id="PS50292">
    <property type="entry name" value="PEROXIDASE_3"/>
    <property type="match status" value="1"/>
</dbReference>
<dbReference type="SUPFAM" id="SSF48113">
    <property type="entry name" value="Heme-dependent peroxidases"/>
    <property type="match status" value="1"/>
</dbReference>
<feature type="region of interest" description="Disordered" evidence="4">
    <location>
        <begin position="179"/>
        <end position="215"/>
    </location>
</feature>
<evidence type="ECO:0000256" key="1">
    <source>
        <dbReference type="ARBA" id="ARBA00004613"/>
    </source>
</evidence>
<protein>
    <recommendedName>
        <fullName evidence="7">Peroxidase</fullName>
    </recommendedName>
</protein>
<comment type="subcellular location">
    <subcellularLocation>
        <location evidence="1">Secreted</location>
    </subcellularLocation>
</comment>
<sequence length="574" mass="62712">MTAPEKKNYRRMLRDVRHGGQVAAAAPPGAESASDVEDVSSPFDYLFADLAAGFPAHHLPGDPADVTRALKALGAVMIEEPPAGRDSVIPAVYTYWGQFIDHDITAGTDRNDAVTDLRQPVLTPLDPRVVRAGLRNLRQPALNLDSVYGDGPDLHGEGTESGRLYDGIALRVGAVTESDSIPGEAVPPAGDALRDLPRRGDDGLPPDADEQTAATHRTTAVIGDGRNDENLIVAQFHVAFLRFHNAVLAQLRTRSNGHRRSDRELFESARDLVRWHYQWLVVHDYLKTIAMPGVVDKVLLDGNRHFVVADGAEPYMPLEFSVAAYRFGHSMVRATYDYNRNFGRHAGAGGVLQDSASFRQLFAFTGGHRRPFDGAPSPTLPFNWVIEWDRFVDKGDGTSDHFARPIDTHIAPPLFDMVNQVGPADDAGPDDVKRMLRALAVRNLLRGYHLALPTGQAVAAKVGARPLSAEELRRGNSAAVNDALDAGGFTDHTPLWFYILKEAEVRCHGNFLGEVGSRIVAETLIGQLRADPDSYLGRYRPWTPAEGVRLPNGEPIVTITDLFRFAGVFPGDPT</sequence>
<dbReference type="PANTHER" id="PTHR11475:SF4">
    <property type="entry name" value="CHORION PEROXIDASE"/>
    <property type="match status" value="1"/>
</dbReference>
<dbReference type="Gene3D" id="1.10.640.10">
    <property type="entry name" value="Haem peroxidase domain superfamily, animal type"/>
    <property type="match status" value="1"/>
</dbReference>
<keyword evidence="6" id="KW-1185">Reference proteome</keyword>
<dbReference type="InterPro" id="IPR037120">
    <property type="entry name" value="Haem_peroxidase_sf_animal"/>
</dbReference>
<reference evidence="5" key="1">
    <citation type="submission" date="2021-01" db="EMBL/GenBank/DDBJ databases">
        <title>Whole genome shotgun sequence of Spirilliplanes yamanashiensis NBRC 15828.</title>
        <authorList>
            <person name="Komaki H."/>
            <person name="Tamura T."/>
        </authorList>
    </citation>
    <scope>NUCLEOTIDE SEQUENCE</scope>
    <source>
        <strain evidence="5">NBRC 15828</strain>
    </source>
</reference>
<dbReference type="InterPro" id="IPR019791">
    <property type="entry name" value="Haem_peroxidase_animal"/>
</dbReference>
<feature type="compositionally biased region" description="Basic and acidic residues" evidence="4">
    <location>
        <begin position="192"/>
        <end position="202"/>
    </location>
</feature>
<evidence type="ECO:0000256" key="4">
    <source>
        <dbReference type="SAM" id="MobiDB-lite"/>
    </source>
</evidence>
<keyword evidence="3" id="KW-0325">Glycoprotein</keyword>